<dbReference type="InterPro" id="IPR043906">
    <property type="entry name" value="Gfo/Idh/MocA_OxRdtase_bact_C"/>
</dbReference>
<dbReference type="HOGENOM" id="CLU_023194_24_0_0"/>
<reference evidence="3 4" key="1">
    <citation type="journal article" date="2010" name="Stand. Genomic Sci.">
        <title>Complete genome sequence of Coraliomargarita akajimensis type strain (04OKA010-24).</title>
        <authorList>
            <person name="Mavromatis K."/>
            <person name="Abt B."/>
            <person name="Brambilla E."/>
            <person name="Lapidus A."/>
            <person name="Copeland A."/>
            <person name="Deshpande S."/>
            <person name="Nolan M."/>
            <person name="Lucas S."/>
            <person name="Tice H."/>
            <person name="Cheng J.F."/>
            <person name="Han C."/>
            <person name="Detter J.C."/>
            <person name="Woyke T."/>
            <person name="Goodwin L."/>
            <person name="Pitluck S."/>
            <person name="Held B."/>
            <person name="Brettin T."/>
            <person name="Tapia R."/>
            <person name="Ivanova N."/>
            <person name="Mikhailova N."/>
            <person name="Pati A."/>
            <person name="Liolios K."/>
            <person name="Chen A."/>
            <person name="Palaniappan K."/>
            <person name="Land M."/>
            <person name="Hauser L."/>
            <person name="Chang Y.J."/>
            <person name="Jeffries C.D."/>
            <person name="Rohde M."/>
            <person name="Goker M."/>
            <person name="Bristow J."/>
            <person name="Eisen J.A."/>
            <person name="Markowitz V."/>
            <person name="Hugenholtz P."/>
            <person name="Klenk H.P."/>
            <person name="Kyrpides N.C."/>
        </authorList>
    </citation>
    <scope>NUCLEOTIDE SEQUENCE [LARGE SCALE GENOMIC DNA]</scope>
    <source>
        <strain evidence="4">DSM 45221 / IAM 15411 / JCM 23193 / KCTC 12865</strain>
    </source>
</reference>
<dbReference type="RefSeq" id="WP_013042241.1">
    <property type="nucleotide sequence ID" value="NC_014008.1"/>
</dbReference>
<feature type="domain" description="Gfo/Idh/MocA-like oxidoreductase bacterial type C-terminal" evidence="2">
    <location>
        <begin position="214"/>
        <end position="281"/>
    </location>
</feature>
<dbReference type="STRING" id="583355.Caka_0491"/>
<protein>
    <submittedName>
        <fullName evidence="3">Oxidoreductase domain protein</fullName>
    </submittedName>
</protein>
<dbReference type="Gene3D" id="3.40.50.720">
    <property type="entry name" value="NAD(P)-binding Rossmann-like Domain"/>
    <property type="match status" value="1"/>
</dbReference>
<dbReference type="InterPro" id="IPR050463">
    <property type="entry name" value="Gfo/Idh/MocA_oxidrdct_glycsds"/>
</dbReference>
<dbReference type="AlphaFoldDB" id="D5EN81"/>
<dbReference type="KEGG" id="caa:Caka_0491"/>
<dbReference type="InterPro" id="IPR036291">
    <property type="entry name" value="NAD(P)-bd_dom_sf"/>
</dbReference>
<dbReference type="PANTHER" id="PTHR43818:SF10">
    <property type="entry name" value="NADH-DEPENDENT DEHYDROGENASE-RELATED"/>
    <property type="match status" value="1"/>
</dbReference>
<feature type="domain" description="Gfo/Idh/MocA-like oxidoreductase N-terminal" evidence="1">
    <location>
        <begin position="36"/>
        <end position="154"/>
    </location>
</feature>
<organism evidence="3 4">
    <name type="scientific">Coraliomargarita akajimensis (strain DSM 45221 / IAM 15411 / JCM 23193 / KCTC 12865 / 04OKA010-24)</name>
    <dbReference type="NCBI Taxonomy" id="583355"/>
    <lineage>
        <taxon>Bacteria</taxon>
        <taxon>Pseudomonadati</taxon>
        <taxon>Verrucomicrobiota</taxon>
        <taxon>Opitutia</taxon>
        <taxon>Puniceicoccales</taxon>
        <taxon>Coraliomargaritaceae</taxon>
        <taxon>Coraliomargarita</taxon>
    </lineage>
</organism>
<dbReference type="SUPFAM" id="SSF51735">
    <property type="entry name" value="NAD(P)-binding Rossmann-fold domains"/>
    <property type="match status" value="1"/>
</dbReference>
<proteinExistence type="predicted"/>
<name>D5EN81_CORAD</name>
<dbReference type="InterPro" id="IPR000683">
    <property type="entry name" value="Gfo/Idh/MocA-like_OxRdtase_N"/>
</dbReference>
<accession>D5EN81</accession>
<dbReference type="Pfam" id="PF19051">
    <property type="entry name" value="GFO_IDH_MocA_C2"/>
    <property type="match status" value="1"/>
</dbReference>
<dbReference type="eggNOG" id="COG0673">
    <property type="taxonomic scope" value="Bacteria"/>
</dbReference>
<dbReference type="PANTHER" id="PTHR43818">
    <property type="entry name" value="BCDNA.GH03377"/>
    <property type="match status" value="1"/>
</dbReference>
<dbReference type="EMBL" id="CP001998">
    <property type="protein sequence ID" value="ADE53516.1"/>
    <property type="molecule type" value="Genomic_DNA"/>
</dbReference>
<gene>
    <name evidence="3" type="ordered locus">Caka_0491</name>
</gene>
<sequence>MNRRNFIKSSAAVSTGAFVLPRFSIGQPGPSANSKLNIAMVGAGNIAAAAYWGCKGDNVVALADVDSRMFLQHQEKHPEVKAAKKFADYREMLDTMGKDIDAVCINTPDHTHFAATMHAMEMGMHVCTQKPLTHNIWQAQTLQKAKHRYGVVTNMGVQGHTFNGIRSMREWYEADVFGQIREVHSWRSGPSIWPLKEAGKNGYFHSPASFPPPVHPVPEALNWDLWLGPNPGDTPFNNTYAPKSWRGYHAFGNGTFGDWFPHIADAAVSILDLYDPVAVELEDSVGGNEWMVPEGNTVRWEFKKRGSKEACTFRWTNGKPDYLPQTHEDWTWGDQLPKAGTLYVGDKQTGFTDERSNNPRLANKDAMREFKANGFPEEKYPRLKGGPFAEWRRAIKGTGPEPGANFDFSSPFTVTMLLGVLVARFGGRIEWDPKTGITNRPELAQYVKEPARAGWTYGENL</sequence>
<dbReference type="Proteomes" id="UP000000925">
    <property type="component" value="Chromosome"/>
</dbReference>
<dbReference type="Gene3D" id="3.30.360.10">
    <property type="entry name" value="Dihydrodipicolinate Reductase, domain 2"/>
    <property type="match status" value="1"/>
</dbReference>
<evidence type="ECO:0000259" key="1">
    <source>
        <dbReference type="Pfam" id="PF01408"/>
    </source>
</evidence>
<evidence type="ECO:0000313" key="4">
    <source>
        <dbReference type="Proteomes" id="UP000000925"/>
    </source>
</evidence>
<keyword evidence="4" id="KW-1185">Reference proteome</keyword>
<dbReference type="OrthoDB" id="726883at2"/>
<evidence type="ECO:0000259" key="2">
    <source>
        <dbReference type="Pfam" id="PF19051"/>
    </source>
</evidence>
<evidence type="ECO:0000313" key="3">
    <source>
        <dbReference type="EMBL" id="ADE53516.1"/>
    </source>
</evidence>
<dbReference type="SUPFAM" id="SSF55347">
    <property type="entry name" value="Glyceraldehyde-3-phosphate dehydrogenase-like, C-terminal domain"/>
    <property type="match status" value="1"/>
</dbReference>
<dbReference type="GO" id="GO:0000166">
    <property type="term" value="F:nucleotide binding"/>
    <property type="evidence" value="ECO:0007669"/>
    <property type="project" value="InterPro"/>
</dbReference>
<dbReference type="Pfam" id="PF01408">
    <property type="entry name" value="GFO_IDH_MocA"/>
    <property type="match status" value="1"/>
</dbReference>